<dbReference type="EMBL" id="OQ890311">
    <property type="protein sequence ID" value="WLJ25467.1"/>
    <property type="molecule type" value="Genomic_DNA"/>
</dbReference>
<name>A0AA49X1V2_9VIRU</name>
<proteinExistence type="predicted"/>
<organism evidence="1">
    <name type="scientific">Corynebacterium phage HS01</name>
    <dbReference type="NCBI Taxonomy" id="3056389"/>
    <lineage>
        <taxon>Viruses</taxon>
    </lineage>
</organism>
<reference evidence="1" key="1">
    <citation type="submission" date="2023-04" db="EMBL/GenBank/DDBJ databases">
        <title>The human skin virome in hidradenitis suppurativa patients.</title>
        <authorList>
            <person name="Jansen D."/>
        </authorList>
    </citation>
    <scope>NUCLEOTIDE SEQUENCE</scope>
    <source>
        <strain evidence="1">VC1_JansenPhageA</strain>
    </source>
</reference>
<accession>A0AA49X1V2</accession>
<protein>
    <submittedName>
        <fullName evidence="1">Minor capsid protein</fullName>
    </submittedName>
</protein>
<sequence length="115" mass="13128">MAFIPLNQTVEVYRRGAPERDRFGNERPGKGEWQQVKVASWWVDRTDEKSGDSILRTIDLLHVHLRSEDAPAPDSMIRISDGSQWQVQGNVEDYNHGWHGWAPGLVVVHARKVEG</sequence>
<evidence type="ECO:0000313" key="1">
    <source>
        <dbReference type="EMBL" id="WLJ25467.1"/>
    </source>
</evidence>